<keyword evidence="4" id="KW-1185">Reference proteome</keyword>
<evidence type="ECO:0000256" key="2">
    <source>
        <dbReference type="SAM" id="MobiDB-lite"/>
    </source>
</evidence>
<evidence type="ECO:0000256" key="1">
    <source>
        <dbReference type="SAM" id="Coils"/>
    </source>
</evidence>
<feature type="coiled-coil region" evidence="1">
    <location>
        <begin position="601"/>
        <end position="628"/>
    </location>
</feature>
<feature type="region of interest" description="Disordered" evidence="2">
    <location>
        <begin position="926"/>
        <end position="952"/>
    </location>
</feature>
<dbReference type="STRING" id="560819.SAMN05428998_102241"/>
<dbReference type="Proteomes" id="UP000192917">
    <property type="component" value="Unassembled WGS sequence"/>
</dbReference>
<reference evidence="3 4" key="1">
    <citation type="submission" date="2017-04" db="EMBL/GenBank/DDBJ databases">
        <authorList>
            <person name="Afonso C.L."/>
            <person name="Miller P.J."/>
            <person name="Scott M.A."/>
            <person name="Spackman E."/>
            <person name="Goraichik I."/>
            <person name="Dimitrov K.M."/>
            <person name="Suarez D.L."/>
            <person name="Swayne D.E."/>
        </authorList>
    </citation>
    <scope>NUCLEOTIDE SEQUENCE [LARGE SCALE GENOMIC DNA]</scope>
    <source>
        <strain evidence="3 4">USBA 355</strain>
    </source>
</reference>
<evidence type="ECO:0000313" key="3">
    <source>
        <dbReference type="EMBL" id="SME99073.1"/>
    </source>
</evidence>
<protein>
    <recommendedName>
        <fullName evidence="5">CDP-Glycerol:Poly(Glycerophosphate) glycerophosphotransferase</fullName>
    </recommendedName>
</protein>
<dbReference type="EMBL" id="FWZX01000002">
    <property type="protein sequence ID" value="SME99073.1"/>
    <property type="molecule type" value="Genomic_DNA"/>
</dbReference>
<organism evidence="3 4">
    <name type="scientific">Tistlia consotensis USBA 355</name>
    <dbReference type="NCBI Taxonomy" id="560819"/>
    <lineage>
        <taxon>Bacteria</taxon>
        <taxon>Pseudomonadati</taxon>
        <taxon>Pseudomonadota</taxon>
        <taxon>Alphaproteobacteria</taxon>
        <taxon>Rhodospirillales</taxon>
        <taxon>Rhodovibrionaceae</taxon>
        <taxon>Tistlia</taxon>
    </lineage>
</organism>
<gene>
    <name evidence="3" type="ORF">SAMN05428998_102241</name>
</gene>
<keyword evidence="1" id="KW-0175">Coiled coil</keyword>
<dbReference type="SUPFAM" id="SSF53756">
    <property type="entry name" value="UDP-Glycosyltransferase/glycogen phosphorylase"/>
    <property type="match status" value="1"/>
</dbReference>
<evidence type="ECO:0008006" key="5">
    <source>
        <dbReference type="Google" id="ProtNLM"/>
    </source>
</evidence>
<accession>A0A1Y6BBE0</accession>
<name>A0A1Y6BBE0_9PROT</name>
<evidence type="ECO:0000313" key="4">
    <source>
        <dbReference type="Proteomes" id="UP000192917"/>
    </source>
</evidence>
<proteinExistence type="predicted"/>
<sequence length="952" mass="105549">MTEQPRRLLFVLREPSVVLRHFGPALDRLMERGTEVVIAYEATNSLAGGFFDWCARRPLARPVTLCALPAEKEERRRRRMLRLGQDYLRYFSPAFRKVEMLRKRAQHLAPPAIMEAFPPELPMSRRRLAALQRLLARGEAATPPFESDLALLRAIRPDAVVVSPLIDYGSPQVDLLKAAAAEDIPTGLCVASWDNLTNKGLIRFVPNLVTVWNDAQKREARLYHGVPEDHVVTTGAQTFDAWFEKKPSRSRAEWLRLLGLPEDQKLVVYLCSSSQIAGNERAFVLKWLKALRASREPRLANASVLIRPHPRNLAIWEPSQLDGHRNVTVWRYGPDLQGPETQTDFYDTLYYADATVGLNTSSQIDAAIVGAPVFSIIDRATNVGTVGTIHFRHLMAKHGGPTHIAKGIAKNIKQLEACLADPGKYRAINEAFVAHFVRPHGLARPGAELLAQALGELCEGRVNGAAVHGALPARPLLPALSRRRADRLIGYRSSAKPEVAVPLPKKPFATRALLAAAGRLHFDRQLSLALDPQKPVASLILLYNVARMMPFTPPAELWLPREAREELGLAGLGSDAVKIRWLPRQAVRAGQRLGALQLPTAEALKEAQRHTEAEIAEITKEVKTLEAEMQQDLAFVERFKLRALEAGQRELLRQQRGLSARQTAPWDTVSRRSVRRLKKAIQLPSIYRSEAQCEPPVEAGRKVLTILADPARDREIHSYIPYSKTRSIKARELLPLARAFEEKGWQVLVLGGRKQDWPAGGAIRLLGNEDFAAGAALEALSRSRFAVARGLFWTLYARLCGTACLTIDAYDPWLHYPLSARDGALFGRFLDKHGETLSLRRLAERLQREGRPGLEGLRVEKPSGEQIRAAAEVFVETLGKRADDRDTGLRSELWLGYNALTGGNPNLLDHHLILGRGLVLEAEALSGHGSDSSQAPPGEGSDAPDERSAVGA</sequence>
<dbReference type="AlphaFoldDB" id="A0A1Y6BBE0"/>